<proteinExistence type="predicted"/>
<dbReference type="OrthoDB" id="6557055at2"/>
<evidence type="ECO:0000259" key="1">
    <source>
        <dbReference type="Pfam" id="PF24731"/>
    </source>
</evidence>
<reference evidence="4" key="1">
    <citation type="submission" date="2015-01" db="EMBL/GenBank/DDBJ databases">
        <authorList>
            <person name="Paterson Steve"/>
        </authorList>
    </citation>
    <scope>NUCLEOTIDE SEQUENCE [LARGE SCALE GENOMIC DNA]</scope>
    <source>
        <strain evidence="4">OBR1</strain>
    </source>
</reference>
<dbReference type="Pfam" id="PF24731">
    <property type="entry name" value="DUF7683"/>
    <property type="match status" value="1"/>
</dbReference>
<feature type="domain" description="DUF7683" evidence="1">
    <location>
        <begin position="3"/>
        <end position="78"/>
    </location>
</feature>
<evidence type="ECO:0000313" key="4">
    <source>
        <dbReference type="Proteomes" id="UP000044377"/>
    </source>
</evidence>
<evidence type="ECO:0000313" key="2">
    <source>
        <dbReference type="EMBL" id="CPR18078.1"/>
    </source>
</evidence>
<reference evidence="3 5" key="3">
    <citation type="submission" date="2016-09" db="EMBL/GenBank/DDBJ databases">
        <authorList>
            <person name="Doonan J."/>
            <person name="Pachebat J.A."/>
            <person name="Golyshin P.N."/>
            <person name="Denman S."/>
            <person name="Mcdonald J.E."/>
        </authorList>
    </citation>
    <scope>NUCLEOTIDE SEQUENCE [LARGE SCALE GENOMIC DNA]</scope>
    <source>
        <strain evidence="3 5">FRB141</strain>
    </source>
</reference>
<dbReference type="EMBL" id="MJLX01000024">
    <property type="protein sequence ID" value="RLM24447.1"/>
    <property type="molecule type" value="Genomic_DNA"/>
</dbReference>
<dbReference type="Proteomes" id="UP000285972">
    <property type="component" value="Unassembled WGS sequence"/>
</dbReference>
<sequence length="84" mass="9445">MIIYSVELFDKHTEMLKSEIEIPKEKVHEVSKIMGWSSDAERAFLNGIAGFNVNIEQAKSLETLLGKKFYASDLIIQISGGEVQ</sequence>
<reference evidence="2" key="2">
    <citation type="submission" date="2015-01" db="EMBL/GenBank/DDBJ databases">
        <authorList>
            <person name="Xiang T."/>
            <person name="Song Y."/>
            <person name="Huang L."/>
            <person name="Wang B."/>
            <person name="Wu P."/>
        </authorList>
    </citation>
    <scope>NUCLEOTIDE SEQUENCE [LARGE SCALE GENOMIC DNA]</scope>
    <source>
        <strain evidence="2">OBR1</strain>
    </source>
</reference>
<gene>
    <name evidence="3" type="ORF">BIY26_10550</name>
    <name evidence="2" type="ORF">BN1221_03011c</name>
</gene>
<dbReference type="EMBL" id="CGIG01000001">
    <property type="protein sequence ID" value="CPR18078.1"/>
    <property type="molecule type" value="Genomic_DNA"/>
</dbReference>
<dbReference type="RefSeq" id="WP_048637971.1">
    <property type="nucleotide sequence ID" value="NZ_CGIG01000001.1"/>
</dbReference>
<dbReference type="KEGG" id="bgj:AWC36_02565"/>
<dbReference type="GeneID" id="70905658"/>
<name>A0A0G4JX86_9GAMM</name>
<dbReference type="AlphaFoldDB" id="A0A0G4JX86"/>
<protein>
    <recommendedName>
        <fullName evidence="1">DUF7683 domain-containing protein</fullName>
    </recommendedName>
</protein>
<dbReference type="InterPro" id="IPR056100">
    <property type="entry name" value="DUF7683"/>
</dbReference>
<dbReference type="STRING" id="1109412.BN1221_03011c"/>
<dbReference type="Proteomes" id="UP000044377">
    <property type="component" value="Unassembled WGS sequence"/>
</dbReference>
<evidence type="ECO:0000313" key="3">
    <source>
        <dbReference type="EMBL" id="RLM24447.1"/>
    </source>
</evidence>
<evidence type="ECO:0000313" key="5">
    <source>
        <dbReference type="Proteomes" id="UP000285972"/>
    </source>
</evidence>
<accession>A0A0G4JX86</accession>
<keyword evidence="4" id="KW-1185">Reference proteome</keyword>
<organism evidence="2 4">
    <name type="scientific">Brenneria goodwinii</name>
    <dbReference type="NCBI Taxonomy" id="1109412"/>
    <lineage>
        <taxon>Bacteria</taxon>
        <taxon>Pseudomonadati</taxon>
        <taxon>Pseudomonadota</taxon>
        <taxon>Gammaproteobacteria</taxon>
        <taxon>Enterobacterales</taxon>
        <taxon>Pectobacteriaceae</taxon>
        <taxon>Brenneria</taxon>
    </lineage>
</organism>